<organism evidence="1 2">
    <name type="scientific">Candidatus Desulfatifera sulfidica</name>
    <dbReference type="NCBI Taxonomy" id="2841691"/>
    <lineage>
        <taxon>Bacteria</taxon>
        <taxon>Pseudomonadati</taxon>
        <taxon>Thermodesulfobacteriota</taxon>
        <taxon>Desulfobulbia</taxon>
        <taxon>Desulfobulbales</taxon>
        <taxon>Desulfobulbaceae</taxon>
        <taxon>Candidatus Desulfatifera</taxon>
    </lineage>
</organism>
<dbReference type="EMBL" id="JACNLK010000059">
    <property type="protein sequence ID" value="MBC8208884.1"/>
    <property type="molecule type" value="Genomic_DNA"/>
</dbReference>
<protein>
    <submittedName>
        <fullName evidence="1">Uncharacterized protein</fullName>
    </submittedName>
</protein>
<accession>A0A8J6TE83</accession>
<dbReference type="AlphaFoldDB" id="A0A8J6TE83"/>
<gene>
    <name evidence="1" type="ORF">H8E79_06940</name>
</gene>
<comment type="caution">
    <text evidence="1">The sequence shown here is derived from an EMBL/GenBank/DDBJ whole genome shotgun (WGS) entry which is preliminary data.</text>
</comment>
<evidence type="ECO:0000313" key="2">
    <source>
        <dbReference type="Proteomes" id="UP000599024"/>
    </source>
</evidence>
<proteinExistence type="predicted"/>
<evidence type="ECO:0000313" key="1">
    <source>
        <dbReference type="EMBL" id="MBC8208884.1"/>
    </source>
</evidence>
<reference evidence="1 2" key="1">
    <citation type="submission" date="2020-08" db="EMBL/GenBank/DDBJ databases">
        <title>Bridging the membrane lipid divide: bacteria of the FCB group superphylum have the potential to synthesize archaeal ether lipids.</title>
        <authorList>
            <person name="Villanueva L."/>
            <person name="Von Meijenfeldt F.A.B."/>
            <person name="Westbye A.B."/>
            <person name="Yadav S."/>
            <person name="Hopmans E.C."/>
            <person name="Dutilh B.E."/>
            <person name="Sinninghe Damste J.S."/>
        </authorList>
    </citation>
    <scope>NUCLEOTIDE SEQUENCE [LARGE SCALE GENOMIC DNA]</scope>
    <source>
        <strain evidence="1">NIOZ-UU81</strain>
    </source>
</reference>
<sequence length="134" mass="15219">MKTLEIRHNPLCQNIKGTLTNKDFSSRPMPAKKITAGIESISKGPKFEHNRDLELKNNFSREAEREELLLRYTLLHDTTAEKGLYLKNTAFNKKTHPLQHASPLICDASKHAARISYEKRTGKIPVTDHDGSPK</sequence>
<dbReference type="Proteomes" id="UP000599024">
    <property type="component" value="Unassembled WGS sequence"/>
</dbReference>
<name>A0A8J6TE83_9BACT</name>